<evidence type="ECO:0000313" key="1">
    <source>
        <dbReference type="EMBL" id="TKR69322.1"/>
    </source>
</evidence>
<dbReference type="AlphaFoldDB" id="A0A4U5MJA2"/>
<dbReference type="Proteomes" id="UP000298663">
    <property type="component" value="Unassembled WGS sequence"/>
</dbReference>
<name>A0A4U5MJA2_STECR</name>
<gene>
    <name evidence="1" type="ORF">L596_021498</name>
</gene>
<keyword evidence="2" id="KW-1185">Reference proteome</keyword>
<reference evidence="1 2" key="1">
    <citation type="journal article" date="2015" name="Genome Biol.">
        <title>Comparative genomics of Steinernema reveals deeply conserved gene regulatory networks.</title>
        <authorList>
            <person name="Dillman A.R."/>
            <person name="Macchietto M."/>
            <person name="Porter C.F."/>
            <person name="Rogers A."/>
            <person name="Williams B."/>
            <person name="Antoshechkin I."/>
            <person name="Lee M.M."/>
            <person name="Goodwin Z."/>
            <person name="Lu X."/>
            <person name="Lewis E.E."/>
            <person name="Goodrich-Blair H."/>
            <person name="Stock S.P."/>
            <person name="Adams B.J."/>
            <person name="Sternberg P.W."/>
            <person name="Mortazavi A."/>
        </authorList>
    </citation>
    <scope>NUCLEOTIDE SEQUENCE [LARGE SCALE GENOMIC DNA]</scope>
    <source>
        <strain evidence="1 2">ALL</strain>
    </source>
</reference>
<comment type="caution">
    <text evidence="1">The sequence shown here is derived from an EMBL/GenBank/DDBJ whole genome shotgun (WGS) entry which is preliminary data.</text>
</comment>
<dbReference type="EMBL" id="AZBU02000007">
    <property type="protein sequence ID" value="TKR69322.1"/>
    <property type="molecule type" value="Genomic_DNA"/>
</dbReference>
<evidence type="ECO:0000313" key="2">
    <source>
        <dbReference type="Proteomes" id="UP000298663"/>
    </source>
</evidence>
<protein>
    <submittedName>
        <fullName evidence="1">Uncharacterized protein</fullName>
    </submittedName>
</protein>
<accession>A0A4U5MJA2</accession>
<sequence>MDAIPYTYCEAVLGLFLESKSRPTKSDITDEHVRLLPSKISFGKINLGQIHDDFVYRCCDENEYHIFSDPDFFPRFIRINQITFNHMARPLSVPLREQVISKTDLTRKLLNPMLYLLSDPAEIFMIKSASFTMPELLEPILKCPKTSHLTMDYYGLNSKRLLEFEMRKAPLTKLHLCIHWAQI</sequence>
<reference evidence="1 2" key="2">
    <citation type="journal article" date="2019" name="G3 (Bethesda)">
        <title>Hybrid Assembly of the Genome of the Entomopathogenic Nematode Steinernema carpocapsae Identifies the X-Chromosome.</title>
        <authorList>
            <person name="Serra L."/>
            <person name="Macchietto M."/>
            <person name="Macias-Munoz A."/>
            <person name="McGill C.J."/>
            <person name="Rodriguez I.M."/>
            <person name="Rodriguez B."/>
            <person name="Murad R."/>
            <person name="Mortazavi A."/>
        </authorList>
    </citation>
    <scope>NUCLEOTIDE SEQUENCE [LARGE SCALE GENOMIC DNA]</scope>
    <source>
        <strain evidence="1 2">ALL</strain>
    </source>
</reference>
<proteinExistence type="predicted"/>
<organism evidence="1 2">
    <name type="scientific">Steinernema carpocapsae</name>
    <name type="common">Entomopathogenic nematode</name>
    <dbReference type="NCBI Taxonomy" id="34508"/>
    <lineage>
        <taxon>Eukaryota</taxon>
        <taxon>Metazoa</taxon>
        <taxon>Ecdysozoa</taxon>
        <taxon>Nematoda</taxon>
        <taxon>Chromadorea</taxon>
        <taxon>Rhabditida</taxon>
        <taxon>Tylenchina</taxon>
        <taxon>Panagrolaimomorpha</taxon>
        <taxon>Strongyloidoidea</taxon>
        <taxon>Steinernematidae</taxon>
        <taxon>Steinernema</taxon>
    </lineage>
</organism>